<dbReference type="InterPro" id="IPR034660">
    <property type="entry name" value="DinB/YfiT-like"/>
</dbReference>
<evidence type="ECO:0000313" key="3">
    <source>
        <dbReference type="Proteomes" id="UP000600080"/>
    </source>
</evidence>
<feature type="region of interest" description="Disordered" evidence="1">
    <location>
        <begin position="62"/>
        <end position="126"/>
    </location>
</feature>
<dbReference type="InterPro" id="IPR007061">
    <property type="entry name" value="MST-like"/>
</dbReference>
<evidence type="ECO:0000256" key="1">
    <source>
        <dbReference type="SAM" id="MobiDB-lite"/>
    </source>
</evidence>
<dbReference type="SUPFAM" id="SSF109854">
    <property type="entry name" value="DinB/YfiT-like putative metalloenzymes"/>
    <property type="match status" value="1"/>
</dbReference>
<dbReference type="EMBL" id="BMND01000019">
    <property type="protein sequence ID" value="GGN51743.1"/>
    <property type="molecule type" value="Genomic_DNA"/>
</dbReference>
<comment type="caution">
    <text evidence="2">The sequence shown here is derived from an EMBL/GenBank/DDBJ whole genome shotgun (WGS) entry which is preliminary data.</text>
</comment>
<gene>
    <name evidence="2" type="ORF">GCM10012285_42160</name>
</gene>
<dbReference type="Proteomes" id="UP000600080">
    <property type="component" value="Unassembled WGS sequence"/>
</dbReference>
<accession>A0ABQ2JS31</accession>
<protein>
    <recommendedName>
        <fullName evidence="4">DinB family protein</fullName>
    </recommendedName>
</protein>
<sequence>MWSGRHTDYLEDTARAIAAEIRRIRSRRRAAAAAYGREQVERSRAIARDTDAAERQRLAVLGQLPPAERGRRRPQFGGEPGPPGSNMPRMTDAPARWSQATVHPDMWADPDDDPRDSEGAGPDGELATLRGFLADYRMTLRMKCESLDAEQLARRSVPPSTMSLLGLVRHLAEVERDWRNWIVDGAPLPKLYGARDADFDGVVAEQSAVDAAYADLEREQAATDAALAAHPDLGERVGKDQIAVRALMVHRIEEYARHCGHADLLRERVDGRVGQ</sequence>
<name>A0ABQ2JS31_9ACTN</name>
<evidence type="ECO:0008006" key="4">
    <source>
        <dbReference type="Google" id="ProtNLM"/>
    </source>
</evidence>
<evidence type="ECO:0000313" key="2">
    <source>
        <dbReference type="EMBL" id="GGN51743.1"/>
    </source>
</evidence>
<dbReference type="Gene3D" id="1.20.120.450">
    <property type="entry name" value="dinb family like domain"/>
    <property type="match status" value="1"/>
</dbReference>
<dbReference type="Pfam" id="PF04978">
    <property type="entry name" value="MST"/>
    <property type="match status" value="1"/>
</dbReference>
<proteinExistence type="predicted"/>
<reference evidence="3" key="1">
    <citation type="journal article" date="2019" name="Int. J. Syst. Evol. Microbiol.">
        <title>The Global Catalogue of Microorganisms (GCM) 10K type strain sequencing project: providing services to taxonomists for standard genome sequencing and annotation.</title>
        <authorList>
            <consortium name="The Broad Institute Genomics Platform"/>
            <consortium name="The Broad Institute Genome Sequencing Center for Infectious Disease"/>
            <person name="Wu L."/>
            <person name="Ma J."/>
        </authorList>
    </citation>
    <scope>NUCLEOTIDE SEQUENCE [LARGE SCALE GENOMIC DNA]</scope>
    <source>
        <strain evidence="3">CGMCC 4.7323</strain>
    </source>
</reference>
<organism evidence="2 3">
    <name type="scientific">Streptomyces kronopolitis</name>
    <dbReference type="NCBI Taxonomy" id="1612435"/>
    <lineage>
        <taxon>Bacteria</taxon>
        <taxon>Bacillati</taxon>
        <taxon>Actinomycetota</taxon>
        <taxon>Actinomycetes</taxon>
        <taxon>Kitasatosporales</taxon>
        <taxon>Streptomycetaceae</taxon>
        <taxon>Streptomyces</taxon>
    </lineage>
</organism>
<keyword evidence="3" id="KW-1185">Reference proteome</keyword>